<dbReference type="AlphaFoldDB" id="A0A8T0VQQ1"/>
<feature type="region of interest" description="Disordered" evidence="1">
    <location>
        <begin position="99"/>
        <end position="149"/>
    </location>
</feature>
<reference evidence="2 3" key="1">
    <citation type="submission" date="2020-05" db="EMBL/GenBank/DDBJ databases">
        <title>WGS assembly of Panicum virgatum.</title>
        <authorList>
            <person name="Lovell J.T."/>
            <person name="Jenkins J."/>
            <person name="Shu S."/>
            <person name="Juenger T.E."/>
            <person name="Schmutz J."/>
        </authorList>
    </citation>
    <scope>NUCLEOTIDE SEQUENCE [LARGE SCALE GENOMIC DNA]</scope>
    <source>
        <strain evidence="3">cv. AP13</strain>
    </source>
</reference>
<keyword evidence="3" id="KW-1185">Reference proteome</keyword>
<organism evidence="2 3">
    <name type="scientific">Panicum virgatum</name>
    <name type="common">Blackwell switchgrass</name>
    <dbReference type="NCBI Taxonomy" id="38727"/>
    <lineage>
        <taxon>Eukaryota</taxon>
        <taxon>Viridiplantae</taxon>
        <taxon>Streptophyta</taxon>
        <taxon>Embryophyta</taxon>
        <taxon>Tracheophyta</taxon>
        <taxon>Spermatophyta</taxon>
        <taxon>Magnoliopsida</taxon>
        <taxon>Liliopsida</taxon>
        <taxon>Poales</taxon>
        <taxon>Poaceae</taxon>
        <taxon>PACMAD clade</taxon>
        <taxon>Panicoideae</taxon>
        <taxon>Panicodae</taxon>
        <taxon>Paniceae</taxon>
        <taxon>Panicinae</taxon>
        <taxon>Panicum</taxon>
        <taxon>Panicum sect. Hiantes</taxon>
    </lineage>
</organism>
<gene>
    <name evidence="2" type="ORF">PVAP13_2NG540703</name>
</gene>
<dbReference type="EMBL" id="CM029040">
    <property type="protein sequence ID" value="KAG2637570.1"/>
    <property type="molecule type" value="Genomic_DNA"/>
</dbReference>
<evidence type="ECO:0000313" key="2">
    <source>
        <dbReference type="EMBL" id="KAG2637570.1"/>
    </source>
</evidence>
<evidence type="ECO:0000256" key="1">
    <source>
        <dbReference type="SAM" id="MobiDB-lite"/>
    </source>
</evidence>
<accession>A0A8T0VQQ1</accession>
<comment type="caution">
    <text evidence="2">The sequence shown here is derived from an EMBL/GenBank/DDBJ whole genome shotgun (WGS) entry which is preliminary data.</text>
</comment>
<proteinExistence type="predicted"/>
<dbReference type="Proteomes" id="UP000823388">
    <property type="component" value="Chromosome 2N"/>
</dbReference>
<evidence type="ECO:0000313" key="3">
    <source>
        <dbReference type="Proteomes" id="UP000823388"/>
    </source>
</evidence>
<name>A0A8T0VQQ1_PANVG</name>
<protein>
    <submittedName>
        <fullName evidence="2">Uncharacterized protein</fullName>
    </submittedName>
</protein>
<sequence>MGAANSMGRTACTGRSYYHAWPRRLIADMLHGNSLRGVFGMGNSGMRNVTRGCPTPALLEAVRRFTGHNMNYTYVSRSSPLPKMKLGVPNMMCYSTYGPDVGSGPPAPSSGPPGSAPPGAGPPPPPPPVRQRSSKWIPDYHGPVLDRAK</sequence>
<feature type="compositionally biased region" description="Pro residues" evidence="1">
    <location>
        <begin position="105"/>
        <end position="129"/>
    </location>
</feature>